<dbReference type="InterPro" id="IPR048254">
    <property type="entry name" value="CDP_ALCOHOL_P_TRANSF_CS"/>
</dbReference>
<keyword evidence="3" id="KW-0472">Membrane</keyword>
<dbReference type="InterPro" id="IPR043130">
    <property type="entry name" value="CDP-OH_PTrfase_TM_dom"/>
</dbReference>
<keyword evidence="5" id="KW-1185">Reference proteome</keyword>
<protein>
    <submittedName>
        <fullName evidence="4">CDP-alcohol phosphatidyltransferase family protein</fullName>
    </submittedName>
</protein>
<dbReference type="Pfam" id="PF01066">
    <property type="entry name" value="CDP-OH_P_transf"/>
    <property type="match status" value="1"/>
</dbReference>
<dbReference type="InterPro" id="IPR000462">
    <property type="entry name" value="CDP-OH_P_trans"/>
</dbReference>
<name>A0ABS1JW15_9BURK</name>
<organism evidence="4 5">
    <name type="scientific">Ramlibacter alkalitolerans</name>
    <dbReference type="NCBI Taxonomy" id="2039631"/>
    <lineage>
        <taxon>Bacteria</taxon>
        <taxon>Pseudomonadati</taxon>
        <taxon>Pseudomonadota</taxon>
        <taxon>Betaproteobacteria</taxon>
        <taxon>Burkholderiales</taxon>
        <taxon>Comamonadaceae</taxon>
        <taxon>Ramlibacter</taxon>
    </lineage>
</organism>
<dbReference type="Gene3D" id="1.20.120.1760">
    <property type="match status" value="1"/>
</dbReference>
<keyword evidence="3" id="KW-1133">Transmembrane helix</keyword>
<reference evidence="4 5" key="1">
    <citation type="journal article" date="2017" name="Int. J. Syst. Evol. Microbiol.">
        <title>Ramlibacter alkalitolerans sp. nov., alkali-tolerant bacterium isolated from soil of ginseng.</title>
        <authorList>
            <person name="Lee D.H."/>
            <person name="Cha C.J."/>
        </authorList>
    </citation>
    <scope>NUCLEOTIDE SEQUENCE [LARGE SCALE GENOMIC DNA]</scope>
    <source>
        <strain evidence="4 5">KACC 19305</strain>
    </source>
</reference>
<gene>
    <name evidence="4" type="ORF">JI746_25620</name>
</gene>
<feature type="transmembrane region" description="Helical" evidence="3">
    <location>
        <begin position="258"/>
        <end position="285"/>
    </location>
</feature>
<sequence length="381" mass="41655">MRRAASVSTGDAVHPRVAGRVVGQSPLRIWGLTSEARLKRQLQRAGADAQGADADRVVLLRADWVYDEALVRGLAAAAGDVALCAEEGTVVALAVAAADAEPASAALAQGRAPAGARALSPMQVADGYNDKLRKREPPYLLPLTADNLPAIERRTFSGAYKGVTDLVTLYVWPRPARYVTGLCARSGITPNQVTFASLLLVLAAMWLFWTGRYGMGLLAAWAMTFLDTVDGKLARVTLRSSRFGDIFDHSIDLIHPPFWWWAWIVGLPAVGLALEHPALCLWAIVAGYVLQRLEEGAFIACFGIEMHVWERFDSRFRLFTARRNPNLLLLTASFLFGRPDLGIEAVAWWTVLSLLVHALRLLQAGLARRRGPLRSWLAAPT</sequence>
<dbReference type="Proteomes" id="UP000622707">
    <property type="component" value="Unassembled WGS sequence"/>
</dbReference>
<comment type="caution">
    <text evidence="4">The sequence shown here is derived from an EMBL/GenBank/DDBJ whole genome shotgun (WGS) entry which is preliminary data.</text>
</comment>
<dbReference type="PROSITE" id="PS00379">
    <property type="entry name" value="CDP_ALCOHOL_P_TRANSF"/>
    <property type="match status" value="1"/>
</dbReference>
<evidence type="ECO:0000256" key="3">
    <source>
        <dbReference type="SAM" id="Phobius"/>
    </source>
</evidence>
<feature type="transmembrane region" description="Helical" evidence="3">
    <location>
        <begin position="193"/>
        <end position="209"/>
    </location>
</feature>
<keyword evidence="1 2" id="KW-0808">Transferase</keyword>
<evidence type="ECO:0000313" key="4">
    <source>
        <dbReference type="EMBL" id="MBL0428510.1"/>
    </source>
</evidence>
<evidence type="ECO:0000256" key="2">
    <source>
        <dbReference type="RuleBase" id="RU003750"/>
    </source>
</evidence>
<evidence type="ECO:0000256" key="1">
    <source>
        <dbReference type="ARBA" id="ARBA00022679"/>
    </source>
</evidence>
<evidence type="ECO:0000313" key="5">
    <source>
        <dbReference type="Proteomes" id="UP000622707"/>
    </source>
</evidence>
<keyword evidence="3" id="KW-0812">Transmembrane</keyword>
<accession>A0ABS1JW15</accession>
<proteinExistence type="inferred from homology"/>
<comment type="similarity">
    <text evidence="2">Belongs to the CDP-alcohol phosphatidyltransferase class-I family.</text>
</comment>
<dbReference type="EMBL" id="JAEQND010000019">
    <property type="protein sequence ID" value="MBL0428510.1"/>
    <property type="molecule type" value="Genomic_DNA"/>
</dbReference>